<sequence>MTVPDLRDLTARLCAFETTDGDEAPAAEWLRDRLADAGFETYTWEADPERLAAHPSFPDDRADIDAAGRPSVAGVLEFGDPDAGRTMVLNGHLDVVPADDDLWTSDPFDPVWSEADDGAETLTCRGAADMKAAVGACVHAALDLRESVEAGERDLDGRIVVEAVAGEEEGGIGAAAAALDSPYPFDRDAALVAEPTELRPVTATEGTVMKRLRIAGRSAHAATRWHGVDTLPLFEAIRGAFTEVEAERCERVTHPLYEAFDVPWPVVCGRVEAGSWASTVPGTLTAEWRIGVAPGETVDEVEAEFDDRLAEVVADDDWLREHPPEFDRFSIMFEPAEIAPDEPVVRALQGAMIDAGLSDTEPTGATYGADNRHYVAAGIPTVVFGPGSIEQAHFPDETIRWAEVATARDVIRDAAVRFLGGDEGDGSESDATAT</sequence>
<dbReference type="InterPro" id="IPR036264">
    <property type="entry name" value="Bact_exopeptidase_dim_dom"/>
</dbReference>
<evidence type="ECO:0000313" key="5">
    <source>
        <dbReference type="Proteomes" id="UP001596443"/>
    </source>
</evidence>
<dbReference type="PANTHER" id="PTHR43808">
    <property type="entry name" value="ACETYLORNITHINE DEACETYLASE"/>
    <property type="match status" value="1"/>
</dbReference>
<proteinExistence type="predicted"/>
<dbReference type="GeneID" id="81209656"/>
<dbReference type="PANTHER" id="PTHR43808:SF25">
    <property type="entry name" value="PEPTIDASE M20 DIMERISATION DOMAIN-CONTAINING PROTEIN"/>
    <property type="match status" value="1"/>
</dbReference>
<gene>
    <name evidence="4" type="ORF">ACFQFD_11390</name>
</gene>
<dbReference type="AlphaFoldDB" id="A0ABD5TB56"/>
<dbReference type="InterPro" id="IPR002933">
    <property type="entry name" value="Peptidase_M20"/>
</dbReference>
<dbReference type="GO" id="GO:0046872">
    <property type="term" value="F:metal ion binding"/>
    <property type="evidence" value="ECO:0007669"/>
    <property type="project" value="UniProtKB-KW"/>
</dbReference>
<dbReference type="InterPro" id="IPR050072">
    <property type="entry name" value="Peptidase_M20A"/>
</dbReference>
<dbReference type="GO" id="GO:0016787">
    <property type="term" value="F:hydrolase activity"/>
    <property type="evidence" value="ECO:0007669"/>
    <property type="project" value="UniProtKB-KW"/>
</dbReference>
<evidence type="ECO:0000256" key="1">
    <source>
        <dbReference type="ARBA" id="ARBA00022723"/>
    </source>
</evidence>
<dbReference type="Pfam" id="PF07687">
    <property type="entry name" value="M20_dimer"/>
    <property type="match status" value="1"/>
</dbReference>
<comment type="caution">
    <text evidence="4">The sequence shown here is derived from an EMBL/GenBank/DDBJ whole genome shotgun (WGS) entry which is preliminary data.</text>
</comment>
<dbReference type="SUPFAM" id="SSF55031">
    <property type="entry name" value="Bacterial exopeptidase dimerisation domain"/>
    <property type="match status" value="1"/>
</dbReference>
<dbReference type="RefSeq" id="WP_284060797.1">
    <property type="nucleotide sequence ID" value="NZ_CP126158.1"/>
</dbReference>
<reference evidence="4 5" key="1">
    <citation type="journal article" date="2019" name="Int. J. Syst. Evol. Microbiol.">
        <title>The Global Catalogue of Microorganisms (GCM) 10K type strain sequencing project: providing services to taxonomists for standard genome sequencing and annotation.</title>
        <authorList>
            <consortium name="The Broad Institute Genomics Platform"/>
            <consortium name="The Broad Institute Genome Sequencing Center for Infectious Disease"/>
            <person name="Wu L."/>
            <person name="Ma J."/>
        </authorList>
    </citation>
    <scope>NUCLEOTIDE SEQUENCE [LARGE SCALE GENOMIC DNA]</scope>
    <source>
        <strain evidence="4 5">SYNS20</strain>
    </source>
</reference>
<keyword evidence="5" id="KW-1185">Reference proteome</keyword>
<dbReference type="EMBL" id="JBHSWX010000012">
    <property type="protein sequence ID" value="MFC6786573.1"/>
    <property type="molecule type" value="Genomic_DNA"/>
</dbReference>
<organism evidence="4 5">
    <name type="scientific">Halobaculum halobium</name>
    <dbReference type="NCBI Taxonomy" id="3032281"/>
    <lineage>
        <taxon>Archaea</taxon>
        <taxon>Methanobacteriati</taxon>
        <taxon>Methanobacteriota</taxon>
        <taxon>Stenosarchaea group</taxon>
        <taxon>Halobacteria</taxon>
        <taxon>Halobacteriales</taxon>
        <taxon>Haloferacaceae</taxon>
        <taxon>Halobaculum</taxon>
    </lineage>
</organism>
<dbReference type="Gene3D" id="3.40.630.10">
    <property type="entry name" value="Zn peptidases"/>
    <property type="match status" value="1"/>
</dbReference>
<evidence type="ECO:0000256" key="2">
    <source>
        <dbReference type="ARBA" id="ARBA00022801"/>
    </source>
</evidence>
<dbReference type="InterPro" id="IPR011650">
    <property type="entry name" value="Peptidase_M20_dimer"/>
</dbReference>
<name>A0ABD5TB56_9EURY</name>
<keyword evidence="2" id="KW-0378">Hydrolase</keyword>
<keyword evidence="1" id="KW-0479">Metal-binding</keyword>
<dbReference type="Proteomes" id="UP001596443">
    <property type="component" value="Unassembled WGS sequence"/>
</dbReference>
<evidence type="ECO:0000313" key="4">
    <source>
        <dbReference type="EMBL" id="MFC6786573.1"/>
    </source>
</evidence>
<evidence type="ECO:0000259" key="3">
    <source>
        <dbReference type="Pfam" id="PF07687"/>
    </source>
</evidence>
<dbReference type="Gene3D" id="3.30.70.360">
    <property type="match status" value="1"/>
</dbReference>
<dbReference type="Pfam" id="PF01546">
    <property type="entry name" value="Peptidase_M20"/>
    <property type="match status" value="1"/>
</dbReference>
<accession>A0ABD5TB56</accession>
<protein>
    <submittedName>
        <fullName evidence="4">M20/M25/M40 family metallo-hydrolase</fullName>
    </submittedName>
</protein>
<dbReference type="SUPFAM" id="SSF53187">
    <property type="entry name" value="Zn-dependent exopeptidases"/>
    <property type="match status" value="1"/>
</dbReference>
<feature type="domain" description="Peptidase M20 dimerisation" evidence="3">
    <location>
        <begin position="206"/>
        <end position="314"/>
    </location>
</feature>